<keyword evidence="7" id="KW-0472">Membrane</keyword>
<organism evidence="9 10">
    <name type="scientific">Aaosphaeria arxii CBS 175.79</name>
    <dbReference type="NCBI Taxonomy" id="1450172"/>
    <lineage>
        <taxon>Eukaryota</taxon>
        <taxon>Fungi</taxon>
        <taxon>Dikarya</taxon>
        <taxon>Ascomycota</taxon>
        <taxon>Pezizomycotina</taxon>
        <taxon>Dothideomycetes</taxon>
        <taxon>Pleosporomycetidae</taxon>
        <taxon>Pleosporales</taxon>
        <taxon>Pleosporales incertae sedis</taxon>
        <taxon>Aaosphaeria</taxon>
    </lineage>
</organism>
<evidence type="ECO:0000256" key="2">
    <source>
        <dbReference type="ARBA" id="ARBA00006653"/>
    </source>
</evidence>
<evidence type="ECO:0000256" key="5">
    <source>
        <dbReference type="ARBA" id="ARBA00022927"/>
    </source>
</evidence>
<dbReference type="GO" id="GO:0006891">
    <property type="term" value="P:intra-Golgi vesicle-mediated transport"/>
    <property type="evidence" value="ECO:0007669"/>
    <property type="project" value="InterPro"/>
</dbReference>
<dbReference type="GeneID" id="54281823"/>
<dbReference type="PANTHER" id="PTHR31658">
    <property type="entry name" value="CONSERVED OLIGOMERIC GOLGI COMPLEX SUBUNIT 1"/>
    <property type="match status" value="1"/>
</dbReference>
<dbReference type="OrthoDB" id="46189at2759"/>
<evidence type="ECO:0000256" key="6">
    <source>
        <dbReference type="ARBA" id="ARBA00023034"/>
    </source>
</evidence>
<keyword evidence="4" id="KW-0813">Transport</keyword>
<comment type="subcellular location">
    <subcellularLocation>
        <location evidence="1">Golgi apparatus membrane</location>
        <topology evidence="1">Peripheral membrane protein</topology>
    </subcellularLocation>
</comment>
<reference evidence="9" key="1">
    <citation type="journal article" date="2020" name="Stud. Mycol.">
        <title>101 Dothideomycetes genomes: a test case for predicting lifestyles and emergence of pathogens.</title>
        <authorList>
            <person name="Haridas S."/>
            <person name="Albert R."/>
            <person name="Binder M."/>
            <person name="Bloem J."/>
            <person name="Labutti K."/>
            <person name="Salamov A."/>
            <person name="Andreopoulos B."/>
            <person name="Baker S."/>
            <person name="Barry K."/>
            <person name="Bills G."/>
            <person name="Bluhm B."/>
            <person name="Cannon C."/>
            <person name="Castanera R."/>
            <person name="Culley D."/>
            <person name="Daum C."/>
            <person name="Ezra D."/>
            <person name="Gonzalez J."/>
            <person name="Henrissat B."/>
            <person name="Kuo A."/>
            <person name="Liang C."/>
            <person name="Lipzen A."/>
            <person name="Lutzoni F."/>
            <person name="Magnuson J."/>
            <person name="Mondo S."/>
            <person name="Nolan M."/>
            <person name="Ohm R."/>
            <person name="Pangilinan J."/>
            <person name="Park H.-J."/>
            <person name="Ramirez L."/>
            <person name="Alfaro M."/>
            <person name="Sun H."/>
            <person name="Tritt A."/>
            <person name="Yoshinaga Y."/>
            <person name="Zwiers L.-H."/>
            <person name="Turgeon B."/>
            <person name="Goodwin S."/>
            <person name="Spatafora J."/>
            <person name="Crous P."/>
            <person name="Grigoriev I."/>
        </authorList>
    </citation>
    <scope>NUCLEOTIDE SEQUENCE</scope>
    <source>
        <strain evidence="9">CBS 175.79</strain>
    </source>
</reference>
<dbReference type="EMBL" id="ML978069">
    <property type="protein sequence ID" value="KAF2016367.1"/>
    <property type="molecule type" value="Genomic_DNA"/>
</dbReference>
<evidence type="ECO:0000256" key="1">
    <source>
        <dbReference type="ARBA" id="ARBA00004395"/>
    </source>
</evidence>
<evidence type="ECO:0000313" key="9">
    <source>
        <dbReference type="EMBL" id="KAF2016367.1"/>
    </source>
</evidence>
<evidence type="ECO:0000256" key="4">
    <source>
        <dbReference type="ARBA" id="ARBA00022448"/>
    </source>
</evidence>
<feature type="region of interest" description="Disordered" evidence="8">
    <location>
        <begin position="687"/>
        <end position="731"/>
    </location>
</feature>
<gene>
    <name evidence="9" type="ORF">BU24DRAFT_370277</name>
</gene>
<name>A0A6A5XU80_9PLEO</name>
<accession>A0A6A5XU80</accession>
<feature type="compositionally biased region" description="Basic and acidic residues" evidence="8">
    <location>
        <begin position="716"/>
        <end position="726"/>
    </location>
</feature>
<comment type="similarity">
    <text evidence="2">Belongs to the COG1 family.</text>
</comment>
<dbReference type="GO" id="GO:0000139">
    <property type="term" value="C:Golgi membrane"/>
    <property type="evidence" value="ECO:0007669"/>
    <property type="project" value="UniProtKB-SubCell"/>
</dbReference>
<sequence>MASETDDPRTFQTWEDAFQYPVPVVRKLEQQLRSNGSENREKLRSLVGASYRDLLSTAEMIIDMEDRMSTVETQVARISRNCNTRNIDRIASNAAKLQQHSRTQDAVRYTFASQIAVLRSCPVVIARLLEKGEGLLVPAKVLVIGRLLHKALSQSSRKAEIIDKLRDRLGSLRGKLLRRIDDRLLSKSETGHASSTDGINSLVETLCAYSLATTSAPTFVLRHFLDARKEEIIRSVRQVEGLKENAVSALKLCVQTCLDTQSVFPRRLADSLLKLKSQHLVQDPDVRALYELNLDIHDKWIGQEARNYTPQPRHDELQRTDAEKLLQSWSKDVIAAFLKEIRATLESVNDLNEVAELRQELIETWIGSGSRMVGVKSRNVLDDLRDILNTRLESIMRIRAQALKAVVDRISSALSAPTSLKDASDESLWTTTLPDLSDGARVFKTSVVNTYHGRDRAVLEIVGAYEKWVDSFLEVKAIIKSMKEARWDDPFTEEVDLEDSDDDFDNTKQVLLSADDPQLLEETSRDSLQQALKVLGKEFSKFAVQSTENQEKLDLGKVTFLLRVIREICDRVPGLRLNERSTDLDMPFGEDTLKPLHSALAQHIIKSPLKTYHQAVLGIANRKSKSDILWEGAPSLPAQPSPAAFRFLQQLVRTMGGFGSDLWAPHCVHILKSAAHQNIVETWRECGKQEENQSDEANGREDGNLEKQNGTADPPEDSKDPPRSSEKPNSNEIRLVKQKQLIFDILFVECFLVTSGPSDNTRFSLEDLCKAAEVDESGRKRLKEKALEYHKKTYLLFALLA</sequence>
<proteinExistence type="inferred from homology"/>
<evidence type="ECO:0000256" key="3">
    <source>
        <dbReference type="ARBA" id="ARBA00020978"/>
    </source>
</evidence>
<dbReference type="AlphaFoldDB" id="A0A6A5XU80"/>
<keyword evidence="10" id="KW-1185">Reference proteome</keyword>
<dbReference type="RefSeq" id="XP_033384706.1">
    <property type="nucleotide sequence ID" value="XM_033524426.1"/>
</dbReference>
<evidence type="ECO:0000313" key="10">
    <source>
        <dbReference type="Proteomes" id="UP000799778"/>
    </source>
</evidence>
<keyword evidence="5" id="KW-0653">Protein transport</keyword>
<feature type="compositionally biased region" description="Basic and acidic residues" evidence="8">
    <location>
        <begin position="687"/>
        <end position="705"/>
    </location>
</feature>
<dbReference type="Pfam" id="PF08700">
    <property type="entry name" value="VPS51_Exo84_N"/>
    <property type="match status" value="1"/>
</dbReference>
<dbReference type="InterPro" id="IPR033370">
    <property type="entry name" value="COG1"/>
</dbReference>
<evidence type="ECO:0000256" key="8">
    <source>
        <dbReference type="SAM" id="MobiDB-lite"/>
    </source>
</evidence>
<dbReference type="Proteomes" id="UP000799778">
    <property type="component" value="Unassembled WGS sequence"/>
</dbReference>
<evidence type="ECO:0000256" key="7">
    <source>
        <dbReference type="ARBA" id="ARBA00023136"/>
    </source>
</evidence>
<keyword evidence="6" id="KW-0333">Golgi apparatus</keyword>
<dbReference type="GO" id="GO:0017119">
    <property type="term" value="C:Golgi transport complex"/>
    <property type="evidence" value="ECO:0007669"/>
    <property type="project" value="InterPro"/>
</dbReference>
<dbReference type="GO" id="GO:0015031">
    <property type="term" value="P:protein transport"/>
    <property type="evidence" value="ECO:0007669"/>
    <property type="project" value="UniProtKB-KW"/>
</dbReference>
<dbReference type="PANTHER" id="PTHR31658:SF0">
    <property type="entry name" value="CONSERVED OLIGOMERIC GOLGI COMPLEX SUBUNIT 1"/>
    <property type="match status" value="1"/>
</dbReference>
<protein>
    <recommendedName>
        <fullName evidence="3">Conserved oligomeric Golgi complex subunit 1</fullName>
    </recommendedName>
</protein>